<keyword evidence="2" id="KW-1185">Reference proteome</keyword>
<evidence type="ECO:0008006" key="3">
    <source>
        <dbReference type="Google" id="ProtNLM"/>
    </source>
</evidence>
<dbReference type="InterPro" id="IPR024079">
    <property type="entry name" value="MetalloPept_cat_dom_sf"/>
</dbReference>
<comment type="caution">
    <text evidence="1">The sequence shown here is derived from an EMBL/GenBank/DDBJ whole genome shotgun (WGS) entry which is preliminary data.</text>
</comment>
<sequence>MSSITQGMPKNAINVIAVVHDDVPGSARKTIYADHFHPLVSELKSFTGRQVHVVFAGGKPYSNFDYKGDEVLKTLQDWEPLGHRLLSEMKKEGLETNNLTKVILLTNDMLSDRAAGAALLWPPTGTGTVAISSLGSYLFVGHEIGHLLGARHEDYEVQYNGWWSETYMAPKRDLLRTIAYTFSPANRKNIMNYLADKD</sequence>
<dbReference type="SUPFAM" id="SSF55486">
    <property type="entry name" value="Metalloproteases ('zincins'), catalytic domain"/>
    <property type="match status" value="1"/>
</dbReference>
<evidence type="ECO:0000313" key="1">
    <source>
        <dbReference type="EMBL" id="MDI2592833.1"/>
    </source>
</evidence>
<gene>
    <name evidence="1" type="ORF">POF45_15570</name>
</gene>
<name>A0ABT6QPL9_9PSED</name>
<proteinExistence type="predicted"/>
<protein>
    <recommendedName>
        <fullName evidence="3">Reprolysin-like metallo-peptidase family M12B</fullName>
    </recommendedName>
</protein>
<accession>A0ABT6QPL9</accession>
<dbReference type="RefSeq" id="WP_282316084.1">
    <property type="nucleotide sequence ID" value="NZ_JARBWL010000002.1"/>
</dbReference>
<dbReference type="EMBL" id="JARBWL010000002">
    <property type="protein sequence ID" value="MDI2592833.1"/>
    <property type="molecule type" value="Genomic_DNA"/>
</dbReference>
<organism evidence="1 2">
    <name type="scientific">Pseudomonas fungipugnans</name>
    <dbReference type="NCBI Taxonomy" id="3024217"/>
    <lineage>
        <taxon>Bacteria</taxon>
        <taxon>Pseudomonadati</taxon>
        <taxon>Pseudomonadota</taxon>
        <taxon>Gammaproteobacteria</taxon>
        <taxon>Pseudomonadales</taxon>
        <taxon>Pseudomonadaceae</taxon>
        <taxon>Pseudomonas</taxon>
    </lineage>
</organism>
<evidence type="ECO:0000313" key="2">
    <source>
        <dbReference type="Proteomes" id="UP001159100"/>
    </source>
</evidence>
<reference evidence="1 2" key="1">
    <citation type="submission" date="2023-02" db="EMBL/GenBank/DDBJ databases">
        <title>Pseudomonas chrutzelriedensis sp. nov., a potently antifungal strain isolated from moss.</title>
        <authorList>
            <person name="Schnyder A."/>
            <person name="Kalawong R."/>
            <person name="Eberl L."/>
            <person name="Agnoli K."/>
        </authorList>
    </citation>
    <scope>NUCLEOTIDE SEQUENCE [LARGE SCALE GENOMIC DNA]</scope>
    <source>
        <strain evidence="1 2">681</strain>
    </source>
</reference>
<dbReference type="Gene3D" id="3.40.390.10">
    <property type="entry name" value="Collagenase (Catalytic Domain)"/>
    <property type="match status" value="1"/>
</dbReference>
<dbReference type="Proteomes" id="UP001159100">
    <property type="component" value="Unassembled WGS sequence"/>
</dbReference>